<evidence type="ECO:0000256" key="12">
    <source>
        <dbReference type="ARBA" id="ARBA00047364"/>
    </source>
</evidence>
<keyword evidence="13" id="KW-0479">Metal-binding</keyword>
<evidence type="ECO:0000256" key="14">
    <source>
        <dbReference type="SAM" id="MobiDB-lite"/>
    </source>
</evidence>
<comment type="caution">
    <text evidence="13">Lacks conserved residue(s) required for the propagation of feature annotation.</text>
</comment>
<feature type="region of interest" description="Disordered" evidence="14">
    <location>
        <begin position="539"/>
        <end position="588"/>
    </location>
</feature>
<dbReference type="SUPFAM" id="SSF52374">
    <property type="entry name" value="Nucleotidylyl transferase"/>
    <property type="match status" value="1"/>
</dbReference>
<evidence type="ECO:0000256" key="1">
    <source>
        <dbReference type="ARBA" id="ARBA00003314"/>
    </source>
</evidence>
<evidence type="ECO:0000256" key="13">
    <source>
        <dbReference type="HAMAP-Rule" id="MF_01228"/>
    </source>
</evidence>
<name>A0A150Q1J5_SORCE</name>
<dbReference type="OrthoDB" id="9810191at2"/>
<feature type="compositionally biased region" description="Pro residues" evidence="14">
    <location>
        <begin position="539"/>
        <end position="549"/>
    </location>
</feature>
<keyword evidence="6 13" id="KW-0436">Ligase</keyword>
<comment type="catalytic activity">
    <reaction evidence="12 13">
        <text>tRNA(Met) + L-methionine + ATP = L-methionyl-tRNA(Met) + AMP + diphosphate</text>
        <dbReference type="Rhea" id="RHEA:13481"/>
        <dbReference type="Rhea" id="RHEA-COMP:9667"/>
        <dbReference type="Rhea" id="RHEA-COMP:9698"/>
        <dbReference type="ChEBI" id="CHEBI:30616"/>
        <dbReference type="ChEBI" id="CHEBI:33019"/>
        <dbReference type="ChEBI" id="CHEBI:57844"/>
        <dbReference type="ChEBI" id="CHEBI:78442"/>
        <dbReference type="ChEBI" id="CHEBI:78530"/>
        <dbReference type="ChEBI" id="CHEBI:456215"/>
        <dbReference type="EC" id="6.1.1.10"/>
    </reaction>
</comment>
<evidence type="ECO:0000256" key="4">
    <source>
        <dbReference type="ARBA" id="ARBA00022490"/>
    </source>
</evidence>
<keyword evidence="5 13" id="KW-0820">tRNA-binding</keyword>
<dbReference type="SUPFAM" id="SSF47323">
    <property type="entry name" value="Anticodon-binding domain of a subclass of class I aminoacyl-tRNA synthetases"/>
    <property type="match status" value="1"/>
</dbReference>
<dbReference type="Gene3D" id="3.40.50.620">
    <property type="entry name" value="HUPs"/>
    <property type="match status" value="1"/>
</dbReference>
<keyword evidence="11 13" id="KW-0030">Aminoacyl-tRNA synthetase</keyword>
<dbReference type="EMBL" id="JEMA01001145">
    <property type="protein sequence ID" value="KYF61832.1"/>
    <property type="molecule type" value="Genomic_DNA"/>
</dbReference>
<dbReference type="PANTHER" id="PTHR43326">
    <property type="entry name" value="METHIONYL-TRNA SYNTHETASE"/>
    <property type="match status" value="1"/>
</dbReference>
<dbReference type="Gene3D" id="2.40.50.140">
    <property type="entry name" value="Nucleic acid-binding proteins"/>
    <property type="match status" value="1"/>
</dbReference>
<evidence type="ECO:0000256" key="5">
    <source>
        <dbReference type="ARBA" id="ARBA00022555"/>
    </source>
</evidence>
<dbReference type="GO" id="GO:0046872">
    <property type="term" value="F:metal ion binding"/>
    <property type="evidence" value="ECO:0007669"/>
    <property type="project" value="UniProtKB-KW"/>
</dbReference>
<feature type="binding site" evidence="13">
    <location>
        <position position="149"/>
    </location>
    <ligand>
        <name>Zn(2+)</name>
        <dbReference type="ChEBI" id="CHEBI:29105"/>
    </ligand>
</feature>
<feature type="binding site" evidence="13">
    <location>
        <position position="146"/>
    </location>
    <ligand>
        <name>Zn(2+)</name>
        <dbReference type="ChEBI" id="CHEBI:29105"/>
    </ligand>
</feature>
<dbReference type="GO" id="GO:0006431">
    <property type="term" value="P:methionyl-tRNA aminoacylation"/>
    <property type="evidence" value="ECO:0007669"/>
    <property type="project" value="UniProtKB-UniRule"/>
</dbReference>
<dbReference type="HAMAP" id="MF_01228">
    <property type="entry name" value="Met_tRNA_synth_type2"/>
    <property type="match status" value="1"/>
</dbReference>
<keyword evidence="7 13" id="KW-0547">Nucleotide-binding</keyword>
<evidence type="ECO:0000256" key="9">
    <source>
        <dbReference type="ARBA" id="ARBA00022884"/>
    </source>
</evidence>
<dbReference type="Gene3D" id="1.10.730.10">
    <property type="entry name" value="Isoleucyl-tRNA Synthetase, Domain 1"/>
    <property type="match status" value="1"/>
</dbReference>
<dbReference type="PRINTS" id="PR01041">
    <property type="entry name" value="TRNASYNTHMET"/>
</dbReference>
<feature type="region of interest" description="Disordered" evidence="14">
    <location>
        <begin position="501"/>
        <end position="522"/>
    </location>
</feature>
<dbReference type="InterPro" id="IPR012340">
    <property type="entry name" value="NA-bd_OB-fold"/>
</dbReference>
<evidence type="ECO:0000256" key="7">
    <source>
        <dbReference type="ARBA" id="ARBA00022741"/>
    </source>
</evidence>
<dbReference type="Pfam" id="PF19303">
    <property type="entry name" value="Anticodon_3"/>
    <property type="match status" value="1"/>
</dbReference>
<dbReference type="GO" id="GO:0004825">
    <property type="term" value="F:methionine-tRNA ligase activity"/>
    <property type="evidence" value="ECO:0007669"/>
    <property type="project" value="UniProtKB-UniRule"/>
</dbReference>
<dbReference type="CDD" id="cd02800">
    <property type="entry name" value="tRNA_bind_EcMetRS_like"/>
    <property type="match status" value="1"/>
</dbReference>
<evidence type="ECO:0000256" key="3">
    <source>
        <dbReference type="ARBA" id="ARBA00011738"/>
    </source>
</evidence>
<dbReference type="InterPro" id="IPR004495">
    <property type="entry name" value="Met-tRNA-synth_bsu_C"/>
</dbReference>
<dbReference type="CDD" id="cd07957">
    <property type="entry name" value="Anticodon_Ia_Met"/>
    <property type="match status" value="1"/>
</dbReference>
<evidence type="ECO:0000256" key="11">
    <source>
        <dbReference type="ARBA" id="ARBA00023146"/>
    </source>
</evidence>
<keyword evidence="8 13" id="KW-0067">ATP-binding</keyword>
<evidence type="ECO:0000256" key="6">
    <source>
        <dbReference type="ARBA" id="ARBA00022598"/>
    </source>
</evidence>
<dbReference type="PROSITE" id="PS50886">
    <property type="entry name" value="TRBD"/>
    <property type="match status" value="1"/>
</dbReference>
<sequence>MASRFYVTTPIYYINDVPHLGTAYTTIAADVLCRYHRLRGHESRMLTGTDEHGLKIQRAAEARGISPGAHADEIAAAFRATWPKLGCAPDDFIRTSEPRHKKGVQELWRRIQARGDIYLGHYEGLYCVGCEAYYTEKDLQQPGNICPLHNKPAETVKEESYFFRLSSYADALLDFYKRNPTFVQPVSRLNEVTSFVREGLQDLSVSRTTFQWGIPVPDDPKHVMYVWFDALANYMTALGEPEDNTRFWPADVHLVGKDILRFHAVYWPAFLLSAGYSEAELPRQVFAHGFLTYSGQKMSKTLRNTISPVEVADAISEAAAAALPGGPAAAAGAPPVGVDVVRYCLMRAISFGQDGDFGLQDVLARYASELGNALGNLLNRVLPFAEEVPEKGEPGPLEAELASAQRQASSAAIAAFDANQPTRALDAIWTAIGAANLYVDKAAPWAAKKTDPRRLATIIATLIEQLEAISVMISPVLPVVADRMRDQLGLPPIAPEVGHDQWPFNPPVRKPGEKLRRGSPIFPRLEKAKEAELLARFAPPPADAAPPQPDAGAKPAAEAKAANAAPAATAAPGAAGGAGAPAPPAHQSKAPVAFDDFAKLDLRIGLVTSAERVKKKDRLLDLRVDTGDGAPRRIISGIAASYAPEELVGKRVVVICNLLPRDFGKGLVSEGMLLTAEVEGRVRTITVEDAAPGTPVL</sequence>
<dbReference type="GO" id="GO:0005524">
    <property type="term" value="F:ATP binding"/>
    <property type="evidence" value="ECO:0007669"/>
    <property type="project" value="UniProtKB-UniRule"/>
</dbReference>
<keyword evidence="9 13" id="KW-0694">RNA-binding</keyword>
<dbReference type="NCBIfam" id="TIGR00398">
    <property type="entry name" value="metG"/>
    <property type="match status" value="1"/>
</dbReference>
<keyword evidence="10 13" id="KW-0648">Protein biosynthesis</keyword>
<dbReference type="Proteomes" id="UP000075260">
    <property type="component" value="Unassembled WGS sequence"/>
</dbReference>
<dbReference type="Pfam" id="PF09334">
    <property type="entry name" value="tRNA-synt_1g"/>
    <property type="match status" value="3"/>
</dbReference>
<dbReference type="Gene3D" id="2.170.220.10">
    <property type="match status" value="1"/>
</dbReference>
<dbReference type="PANTHER" id="PTHR43326:SF1">
    <property type="entry name" value="METHIONINE--TRNA LIGASE, MITOCHONDRIAL"/>
    <property type="match status" value="1"/>
</dbReference>
<dbReference type="InterPro" id="IPR041872">
    <property type="entry name" value="Anticodon_Met"/>
</dbReference>
<dbReference type="InterPro" id="IPR023457">
    <property type="entry name" value="Met-tRNA_synth_2"/>
</dbReference>
<dbReference type="InterPro" id="IPR033911">
    <property type="entry name" value="MetRS_core"/>
</dbReference>
<evidence type="ECO:0000313" key="16">
    <source>
        <dbReference type="EMBL" id="KYF61832.1"/>
    </source>
</evidence>
<evidence type="ECO:0000259" key="15">
    <source>
        <dbReference type="PROSITE" id="PS50886"/>
    </source>
</evidence>
<evidence type="ECO:0000313" key="17">
    <source>
        <dbReference type="Proteomes" id="UP000075260"/>
    </source>
</evidence>
<gene>
    <name evidence="13" type="primary">metG</name>
    <name evidence="16" type="ORF">BE15_00650</name>
</gene>
<comment type="function">
    <text evidence="1 13">Is required not only for elongation of protein synthesis but also for the initiation of all mRNA translation through initiator tRNA(fMet) aminoacylation.</text>
</comment>
<organism evidence="16 17">
    <name type="scientific">Sorangium cellulosum</name>
    <name type="common">Polyangium cellulosum</name>
    <dbReference type="NCBI Taxonomy" id="56"/>
    <lineage>
        <taxon>Bacteria</taxon>
        <taxon>Pseudomonadati</taxon>
        <taxon>Myxococcota</taxon>
        <taxon>Polyangia</taxon>
        <taxon>Polyangiales</taxon>
        <taxon>Polyangiaceae</taxon>
        <taxon>Sorangium</taxon>
    </lineage>
</organism>
<dbReference type="Pfam" id="PF01588">
    <property type="entry name" value="tRNA_bind"/>
    <property type="match status" value="1"/>
</dbReference>
<dbReference type="GO" id="GO:0000049">
    <property type="term" value="F:tRNA binding"/>
    <property type="evidence" value="ECO:0007669"/>
    <property type="project" value="UniProtKB-UniRule"/>
</dbReference>
<keyword evidence="13" id="KW-0862">Zinc</keyword>
<dbReference type="AlphaFoldDB" id="A0A150Q1J5"/>
<comment type="similarity">
    <text evidence="13">Belongs to the class-I aminoacyl-tRNA synthetase family. MetG type 2A subfamily.</text>
</comment>
<reference evidence="16 17" key="1">
    <citation type="submission" date="2014-02" db="EMBL/GenBank/DDBJ databases">
        <title>The small core and large imbalanced accessory genome model reveals a collaborative survival strategy of Sorangium cellulosum strains in nature.</title>
        <authorList>
            <person name="Han K."/>
            <person name="Peng R."/>
            <person name="Blom J."/>
            <person name="Li Y.-Z."/>
        </authorList>
    </citation>
    <scope>NUCLEOTIDE SEQUENCE [LARGE SCALE GENOMIC DNA]</scope>
    <source>
        <strain evidence="16 17">So0008-312</strain>
    </source>
</reference>
<keyword evidence="4 13" id="KW-0963">Cytoplasm</keyword>
<comment type="cofactor">
    <cofactor evidence="13">
        <name>Zn(2+)</name>
        <dbReference type="ChEBI" id="CHEBI:29105"/>
    </cofactor>
    <text evidence="13">Binds 1 zinc ion per subunit.</text>
</comment>
<dbReference type="InterPro" id="IPR014758">
    <property type="entry name" value="Met-tRNA_synth"/>
</dbReference>
<dbReference type="CDD" id="cd00814">
    <property type="entry name" value="MetRS_core"/>
    <property type="match status" value="1"/>
</dbReference>
<feature type="compositionally biased region" description="Low complexity" evidence="14">
    <location>
        <begin position="550"/>
        <end position="573"/>
    </location>
</feature>
<dbReference type="GO" id="GO:0005737">
    <property type="term" value="C:cytoplasm"/>
    <property type="evidence" value="ECO:0007669"/>
    <property type="project" value="UniProtKB-SubCell"/>
</dbReference>
<feature type="short sequence motif" description="'KMSKS' region" evidence="13">
    <location>
        <begin position="297"/>
        <end position="301"/>
    </location>
</feature>
<feature type="domain" description="TRNA-binding" evidence="15">
    <location>
        <begin position="596"/>
        <end position="697"/>
    </location>
</feature>
<protein>
    <recommendedName>
        <fullName evidence="13">Methionine--tRNA ligase</fullName>
        <ecNumber evidence="13">6.1.1.10</ecNumber>
    </recommendedName>
    <alternativeName>
        <fullName evidence="13">Methionyl-tRNA synthetase</fullName>
        <shortName evidence="13">MetRS</shortName>
    </alternativeName>
</protein>
<dbReference type="InterPro" id="IPR002547">
    <property type="entry name" value="tRNA-bd_dom"/>
</dbReference>
<comment type="subcellular location">
    <subcellularLocation>
        <location evidence="2 13">Cytoplasm</location>
    </subcellularLocation>
</comment>
<dbReference type="InterPro" id="IPR014729">
    <property type="entry name" value="Rossmann-like_a/b/a_fold"/>
</dbReference>
<dbReference type="SUPFAM" id="SSF50249">
    <property type="entry name" value="Nucleic acid-binding proteins"/>
    <property type="match status" value="1"/>
</dbReference>
<evidence type="ECO:0000256" key="8">
    <source>
        <dbReference type="ARBA" id="ARBA00022840"/>
    </source>
</evidence>
<accession>A0A150Q1J5</accession>
<dbReference type="EC" id="6.1.1.10" evidence="13"/>
<evidence type="ECO:0000256" key="2">
    <source>
        <dbReference type="ARBA" id="ARBA00004496"/>
    </source>
</evidence>
<dbReference type="InterPro" id="IPR015413">
    <property type="entry name" value="Methionyl/Leucyl_tRNA_Synth"/>
</dbReference>
<feature type="binding site" evidence="13">
    <location>
        <position position="127"/>
    </location>
    <ligand>
        <name>Zn(2+)</name>
        <dbReference type="ChEBI" id="CHEBI:29105"/>
    </ligand>
</feature>
<evidence type="ECO:0000256" key="10">
    <source>
        <dbReference type="ARBA" id="ARBA00022917"/>
    </source>
</evidence>
<dbReference type="InterPro" id="IPR009080">
    <property type="entry name" value="tRNAsynth_Ia_anticodon-bd"/>
</dbReference>
<proteinExistence type="inferred from homology"/>
<feature type="binding site" evidence="13">
    <location>
        <position position="130"/>
    </location>
    <ligand>
        <name>Zn(2+)</name>
        <dbReference type="ChEBI" id="CHEBI:29105"/>
    </ligand>
</feature>
<dbReference type="RefSeq" id="WP_061612908.1">
    <property type="nucleotide sequence ID" value="NZ_JEMA01001145.1"/>
</dbReference>
<comment type="caution">
    <text evidence="16">The sequence shown here is derived from an EMBL/GenBank/DDBJ whole genome shotgun (WGS) entry which is preliminary data.</text>
</comment>
<dbReference type="FunFam" id="2.170.220.10:FF:000001">
    <property type="entry name" value="methionine--tRNA ligase, mitochondrial"/>
    <property type="match status" value="1"/>
</dbReference>
<comment type="subunit">
    <text evidence="3 13">Homodimer.</text>
</comment>